<organism evidence="1 2">
    <name type="scientific">Vreelandella sulfidaeris</name>
    <dbReference type="NCBI Taxonomy" id="115553"/>
    <lineage>
        <taxon>Bacteria</taxon>
        <taxon>Pseudomonadati</taxon>
        <taxon>Pseudomonadota</taxon>
        <taxon>Gammaproteobacteria</taxon>
        <taxon>Oceanospirillales</taxon>
        <taxon>Halomonadaceae</taxon>
        <taxon>Vreelandella</taxon>
    </lineage>
</organism>
<dbReference type="Proteomes" id="UP000320231">
    <property type="component" value="Chromosome"/>
</dbReference>
<protein>
    <submittedName>
        <fullName evidence="1">Uncharacterized protein</fullName>
    </submittedName>
</protein>
<proteinExistence type="predicted"/>
<name>A0A455UAR8_9GAMM</name>
<accession>A0A455UAR8</accession>
<sequence length="47" mass="5216">MLLQSVATNEGYTELWEHHRLSIPGIFQTDGLIGKVTCISDPKVLGF</sequence>
<evidence type="ECO:0000313" key="1">
    <source>
        <dbReference type="EMBL" id="BBI61388.1"/>
    </source>
</evidence>
<dbReference type="KEGG" id="hsr:HSBAA_26940"/>
<dbReference type="EMBL" id="AP019514">
    <property type="protein sequence ID" value="BBI61388.1"/>
    <property type="molecule type" value="Genomic_DNA"/>
</dbReference>
<reference evidence="1 2" key="1">
    <citation type="journal article" date="2019" name="Microbiol. Resour. Announc.">
        <title>Complete Genome Sequence of Halomonas sulfidaeris Strain Esulfide1 Isolated from a Metal Sulfide Rock at a Depth of 2,200 Meters, Obtained Using Nanopore Sequencing.</title>
        <authorList>
            <person name="Saito M."/>
            <person name="Nishigata A."/>
            <person name="Galipon J."/>
            <person name="Arakawa K."/>
        </authorList>
    </citation>
    <scope>NUCLEOTIDE SEQUENCE [LARGE SCALE GENOMIC DNA]</scope>
    <source>
        <strain evidence="1 2">ATCC BAA-803</strain>
    </source>
</reference>
<evidence type="ECO:0000313" key="2">
    <source>
        <dbReference type="Proteomes" id="UP000320231"/>
    </source>
</evidence>
<gene>
    <name evidence="1" type="ORF">HSBAA_26940</name>
</gene>
<dbReference type="AlphaFoldDB" id="A0A455UAR8"/>